<gene>
    <name evidence="6" type="ORF">HNQ52_000290</name>
</gene>
<reference evidence="6 7" key="1">
    <citation type="submission" date="2020-08" db="EMBL/GenBank/DDBJ databases">
        <title>Genomic Encyclopedia of Type Strains, Phase IV (KMG-IV): sequencing the most valuable type-strain genomes for metagenomic binning, comparative biology and taxonomic classification.</title>
        <authorList>
            <person name="Goeker M."/>
        </authorList>
    </citation>
    <scope>NUCLEOTIDE SEQUENCE [LARGE SCALE GENOMIC DNA]</scope>
    <source>
        <strain evidence="6 7">DSM 24163</strain>
    </source>
</reference>
<accession>A0A7W8D2R6</accession>
<feature type="chain" id="PRO_5031524139" evidence="5">
    <location>
        <begin position="21"/>
        <end position="204"/>
    </location>
</feature>
<dbReference type="PROSITE" id="PS51257">
    <property type="entry name" value="PROKAR_LIPOPROTEIN"/>
    <property type="match status" value="1"/>
</dbReference>
<keyword evidence="7" id="KW-1185">Reference proteome</keyword>
<organism evidence="6 7">
    <name type="scientific">Chiayiivirga flava</name>
    <dbReference type="NCBI Taxonomy" id="659595"/>
    <lineage>
        <taxon>Bacteria</taxon>
        <taxon>Pseudomonadati</taxon>
        <taxon>Pseudomonadota</taxon>
        <taxon>Gammaproteobacteria</taxon>
        <taxon>Lysobacterales</taxon>
        <taxon>Lysobacteraceae</taxon>
        <taxon>Chiayiivirga</taxon>
    </lineage>
</organism>
<evidence type="ECO:0000256" key="4">
    <source>
        <dbReference type="ARBA" id="ARBA00022927"/>
    </source>
</evidence>
<evidence type="ECO:0000256" key="1">
    <source>
        <dbReference type="ARBA" id="ARBA00011245"/>
    </source>
</evidence>
<dbReference type="InterPro" id="IPR004564">
    <property type="entry name" value="OM_lipoprot_carrier_LolA-like"/>
</dbReference>
<dbReference type="AlphaFoldDB" id="A0A7W8D2R6"/>
<keyword evidence="4" id="KW-0653">Protein transport</keyword>
<keyword evidence="6" id="KW-0449">Lipoprotein</keyword>
<dbReference type="SUPFAM" id="SSF89392">
    <property type="entry name" value="Prokaryotic lipoproteins and lipoprotein localization factors"/>
    <property type="match status" value="1"/>
</dbReference>
<proteinExistence type="predicted"/>
<dbReference type="Gene3D" id="2.50.20.10">
    <property type="entry name" value="Lipoprotein localisation LolA/LolB/LppX"/>
    <property type="match status" value="1"/>
</dbReference>
<name>A0A7W8D2R6_9GAMM</name>
<evidence type="ECO:0000256" key="5">
    <source>
        <dbReference type="SAM" id="SignalP"/>
    </source>
</evidence>
<dbReference type="EMBL" id="JACHHP010000001">
    <property type="protein sequence ID" value="MBB5206774.1"/>
    <property type="molecule type" value="Genomic_DNA"/>
</dbReference>
<dbReference type="Proteomes" id="UP000521199">
    <property type="component" value="Unassembled WGS sequence"/>
</dbReference>
<comment type="subunit">
    <text evidence="1">Monomer.</text>
</comment>
<evidence type="ECO:0000256" key="3">
    <source>
        <dbReference type="ARBA" id="ARBA00022729"/>
    </source>
</evidence>
<dbReference type="InterPro" id="IPR029046">
    <property type="entry name" value="LolA/LolB/LppX"/>
</dbReference>
<evidence type="ECO:0000313" key="6">
    <source>
        <dbReference type="EMBL" id="MBB5206774.1"/>
    </source>
</evidence>
<dbReference type="GO" id="GO:0015031">
    <property type="term" value="P:protein transport"/>
    <property type="evidence" value="ECO:0007669"/>
    <property type="project" value="UniProtKB-KW"/>
</dbReference>
<protein>
    <submittedName>
        <fullName evidence="6">Outer membrane lipoprotein-sorting protein</fullName>
    </submittedName>
</protein>
<feature type="signal peptide" evidence="5">
    <location>
        <begin position="1"/>
        <end position="20"/>
    </location>
</feature>
<dbReference type="CDD" id="cd16325">
    <property type="entry name" value="LolA"/>
    <property type="match status" value="1"/>
</dbReference>
<dbReference type="Pfam" id="PF03548">
    <property type="entry name" value="LolA"/>
    <property type="match status" value="1"/>
</dbReference>
<keyword evidence="2" id="KW-0813">Transport</keyword>
<dbReference type="RefSeq" id="WP_183959067.1">
    <property type="nucleotide sequence ID" value="NZ_JACHHP010000001.1"/>
</dbReference>
<evidence type="ECO:0000313" key="7">
    <source>
        <dbReference type="Proteomes" id="UP000521199"/>
    </source>
</evidence>
<sequence>MIARLLAAGAALLLACGAHAQDRLDAIRERLAQQTLLRGEFSQEKRLAGFRNPLRSSGRFVLARKRGIVWDTLQPFASSMVVTADRIRSRLPDGSARVEVDVAQQPALGAVNATLFALFAGELAVLSERFDIEPAVVDGARWTLGLTPKAGGLAEVFVRVDLEGDAYVREVRIEERGGDITRIAFDALRTTPAELSEAEARAFD</sequence>
<keyword evidence="3 5" id="KW-0732">Signal</keyword>
<evidence type="ECO:0000256" key="2">
    <source>
        <dbReference type="ARBA" id="ARBA00022448"/>
    </source>
</evidence>
<comment type="caution">
    <text evidence="6">The sequence shown here is derived from an EMBL/GenBank/DDBJ whole genome shotgun (WGS) entry which is preliminary data.</text>
</comment>